<accession>A0A1E3PZY4</accession>
<feature type="compositionally biased region" description="Basic residues" evidence="5">
    <location>
        <begin position="495"/>
        <end position="504"/>
    </location>
</feature>
<evidence type="ECO:0000256" key="2">
    <source>
        <dbReference type="ARBA" id="ARBA00004134"/>
    </source>
</evidence>
<evidence type="ECO:0000313" key="7">
    <source>
        <dbReference type="Proteomes" id="UP000094385"/>
    </source>
</evidence>
<dbReference type="Proteomes" id="UP000094385">
    <property type="component" value="Unassembled WGS sequence"/>
</dbReference>
<feature type="compositionally biased region" description="Basic and acidic residues" evidence="5">
    <location>
        <begin position="485"/>
        <end position="494"/>
    </location>
</feature>
<protein>
    <recommendedName>
        <fullName evidence="4">Altered inheritance of mitochondria protein 21</fullName>
    </recommendedName>
</protein>
<feature type="region of interest" description="Disordered" evidence="5">
    <location>
        <begin position="147"/>
        <end position="180"/>
    </location>
</feature>
<evidence type="ECO:0000313" key="6">
    <source>
        <dbReference type="EMBL" id="ODQ70936.1"/>
    </source>
</evidence>
<feature type="compositionally biased region" description="Pro residues" evidence="5">
    <location>
        <begin position="406"/>
        <end position="416"/>
    </location>
</feature>
<sequence length="729" mass="77282">MPSIPHRPASTPKILNRPTSPKVPERPGSAESSYEPNILDRPIEQTTPPEIPQRPLSRPTRPHANVHVHVSPNALAIEPSCEGEPGQIHTIPTFAPDTDSDLWTRVSSDNPEPNTVFDIAAQMADEELHHPAELADKFRRTVLTRPNPLTGLLEPTATPADASPVSARDAEGLVSPTESVGQRDVLESLIHSYMEEGTPVLEEPNTLEAVPEKGDGPVMTDKIRSDGQDTTAPEPVTEEAAVSVGETATKGEESPTDGPAPNEAAVAVEDTPAVADTAKDEKAEKPTTEEIMPNAEDASLGKEATVDDTASKATEPLLTAEPSVAGPAAMIGLGESAQPEIPRRPSRPQVPRRPKPALSLSPTGSAATTPTHEPSGISPKHSPAVTPPVETAPSKSLGASSAAPPVTKPKPPPPARPNKLSGIRAAFAKDLESRFGKAGPMPFMMPRPAKPAQVSPAAEPEDTQMTEDRPPPVLDSESTPPAPAKETKLDDVRKGRARGPRGRKLPAPTELPGGWGFSSVVTVWELWNPEPEPLSTTAQKDSILPGEPATMVQEDETTLGMPQDEPDVTSVEAPEEPSVIISKNTLVDSSDSEDRGSSGKNASETVDESELAKVEATQEQTSTVKLERESSPLVEEIPTSLPLEGSTEDDDYEAEDVTMQNDDETEVRPSSIKEPCEAEPVSNPVPMGRAVDEDLETRGATSVVEEQASCKEVTGDAIDSVLDESLDGE</sequence>
<dbReference type="AlphaFoldDB" id="A0A1E3PZY4"/>
<feature type="compositionally biased region" description="Basic and acidic residues" evidence="5">
    <location>
        <begin position="277"/>
        <end position="288"/>
    </location>
</feature>
<name>A0A1E3PZY4_LIPST</name>
<reference evidence="6 7" key="1">
    <citation type="journal article" date="2016" name="Proc. Natl. Acad. Sci. U.S.A.">
        <title>Comparative genomics of biotechnologically important yeasts.</title>
        <authorList>
            <person name="Riley R."/>
            <person name="Haridas S."/>
            <person name="Wolfe K.H."/>
            <person name="Lopes M.R."/>
            <person name="Hittinger C.T."/>
            <person name="Goeker M."/>
            <person name="Salamov A.A."/>
            <person name="Wisecaver J.H."/>
            <person name="Long T.M."/>
            <person name="Calvey C.H."/>
            <person name="Aerts A.L."/>
            <person name="Barry K.W."/>
            <person name="Choi C."/>
            <person name="Clum A."/>
            <person name="Coughlan A.Y."/>
            <person name="Deshpande S."/>
            <person name="Douglass A.P."/>
            <person name="Hanson S.J."/>
            <person name="Klenk H.-P."/>
            <person name="LaButti K.M."/>
            <person name="Lapidus A."/>
            <person name="Lindquist E.A."/>
            <person name="Lipzen A.M."/>
            <person name="Meier-Kolthoff J.P."/>
            <person name="Ohm R.A."/>
            <person name="Otillar R.P."/>
            <person name="Pangilinan J.L."/>
            <person name="Peng Y."/>
            <person name="Rokas A."/>
            <person name="Rosa C.A."/>
            <person name="Scheuner C."/>
            <person name="Sibirny A.A."/>
            <person name="Slot J.C."/>
            <person name="Stielow J.B."/>
            <person name="Sun H."/>
            <person name="Kurtzman C.P."/>
            <person name="Blackwell M."/>
            <person name="Grigoriev I.V."/>
            <person name="Jeffries T.W."/>
        </authorList>
    </citation>
    <scope>NUCLEOTIDE SEQUENCE [LARGE SCALE GENOMIC DNA]</scope>
    <source>
        <strain evidence="6 7">NRRL Y-11557</strain>
    </source>
</reference>
<dbReference type="OrthoDB" id="10527804at2759"/>
<comment type="subcellular location">
    <subcellularLocation>
        <location evidence="2">Cytoplasm</location>
        <location evidence="2">Cytoskeleton</location>
        <location evidence="2">Actin patch</location>
    </subcellularLocation>
</comment>
<dbReference type="InterPro" id="IPR021582">
    <property type="entry name" value="Aim21"/>
</dbReference>
<dbReference type="GO" id="GO:0030479">
    <property type="term" value="C:actin cortical patch"/>
    <property type="evidence" value="ECO:0007669"/>
    <property type="project" value="UniProtKB-SubCell"/>
</dbReference>
<dbReference type="Pfam" id="PF11489">
    <property type="entry name" value="Aim21"/>
    <property type="match status" value="1"/>
</dbReference>
<keyword evidence="7" id="KW-1185">Reference proteome</keyword>
<gene>
    <name evidence="6" type="ORF">LIPSTDRAFT_162883</name>
</gene>
<evidence type="ECO:0000256" key="4">
    <source>
        <dbReference type="ARBA" id="ARBA00021016"/>
    </source>
</evidence>
<comment type="function">
    <text evidence="1">Involved in mitochondrial migration along actin filaments.</text>
</comment>
<feature type="region of interest" description="Disordered" evidence="5">
    <location>
        <begin position="196"/>
        <end position="515"/>
    </location>
</feature>
<feature type="compositionally biased region" description="Basic residues" evidence="5">
    <location>
        <begin position="344"/>
        <end position="355"/>
    </location>
</feature>
<feature type="region of interest" description="Disordered" evidence="5">
    <location>
        <begin position="531"/>
        <end position="729"/>
    </location>
</feature>
<feature type="region of interest" description="Disordered" evidence="5">
    <location>
        <begin position="1"/>
        <end position="64"/>
    </location>
</feature>
<feature type="compositionally biased region" description="Polar residues" evidence="5">
    <location>
        <begin position="360"/>
        <end position="372"/>
    </location>
</feature>
<evidence type="ECO:0000256" key="1">
    <source>
        <dbReference type="ARBA" id="ARBA00002092"/>
    </source>
</evidence>
<organism evidence="6 7">
    <name type="scientific">Lipomyces starkeyi NRRL Y-11557</name>
    <dbReference type="NCBI Taxonomy" id="675824"/>
    <lineage>
        <taxon>Eukaryota</taxon>
        <taxon>Fungi</taxon>
        <taxon>Dikarya</taxon>
        <taxon>Ascomycota</taxon>
        <taxon>Saccharomycotina</taxon>
        <taxon>Lipomycetes</taxon>
        <taxon>Lipomycetales</taxon>
        <taxon>Lipomycetaceae</taxon>
        <taxon>Lipomyces</taxon>
    </lineage>
</organism>
<dbReference type="STRING" id="675824.A0A1E3PZY4"/>
<feature type="compositionally biased region" description="Basic and acidic residues" evidence="5">
    <location>
        <begin position="210"/>
        <end position="227"/>
    </location>
</feature>
<comment type="similarity">
    <text evidence="3">Belongs to the AIM21 family.</text>
</comment>
<evidence type="ECO:0000256" key="5">
    <source>
        <dbReference type="SAM" id="MobiDB-lite"/>
    </source>
</evidence>
<dbReference type="EMBL" id="KV454299">
    <property type="protein sequence ID" value="ODQ70936.1"/>
    <property type="molecule type" value="Genomic_DNA"/>
</dbReference>
<evidence type="ECO:0000256" key="3">
    <source>
        <dbReference type="ARBA" id="ARBA00006466"/>
    </source>
</evidence>
<proteinExistence type="inferred from homology"/>
<feature type="compositionally biased region" description="Acidic residues" evidence="5">
    <location>
        <begin position="646"/>
        <end position="665"/>
    </location>
</feature>